<proteinExistence type="predicted"/>
<dbReference type="VEuPathDB" id="ToxoDB:cyc_08028"/>
<dbReference type="PANTHER" id="PTHR38666">
    <property type="match status" value="1"/>
</dbReference>
<reference evidence="1 2" key="1">
    <citation type="journal article" date="2016" name="BMC Genomics">
        <title>Comparative genomics reveals Cyclospora cayetanensis possesses coccidia-like metabolism and invasion components but unique surface antigens.</title>
        <authorList>
            <person name="Liu S."/>
            <person name="Wang L."/>
            <person name="Zheng H."/>
            <person name="Xu Z."/>
            <person name="Roellig D.M."/>
            <person name="Li N."/>
            <person name="Frace M.A."/>
            <person name="Tang K."/>
            <person name="Arrowood M.J."/>
            <person name="Moss D.M."/>
            <person name="Zhang L."/>
            <person name="Feng Y."/>
            <person name="Xiao L."/>
        </authorList>
    </citation>
    <scope>NUCLEOTIDE SEQUENCE [LARGE SCALE GENOMIC DNA]</scope>
    <source>
        <strain evidence="1 2">CHN_HEN01</strain>
    </source>
</reference>
<evidence type="ECO:0008006" key="3">
    <source>
        <dbReference type="Google" id="ProtNLM"/>
    </source>
</evidence>
<dbReference type="InterPro" id="IPR021610">
    <property type="entry name" value="DUF3228"/>
</dbReference>
<comment type="caution">
    <text evidence="1">The sequence shown here is derived from an EMBL/GenBank/DDBJ whole genome shotgun (WGS) entry which is preliminary data.</text>
</comment>
<dbReference type="AlphaFoldDB" id="A0A1D3D2J4"/>
<dbReference type="Proteomes" id="UP000095192">
    <property type="component" value="Unassembled WGS sequence"/>
</dbReference>
<dbReference type="Gene3D" id="3.30.2310.50">
    <property type="entry name" value="Protein of unknown function (DUF3228), domain 1"/>
    <property type="match status" value="2"/>
</dbReference>
<evidence type="ECO:0000313" key="1">
    <source>
        <dbReference type="EMBL" id="OEH77677.1"/>
    </source>
</evidence>
<dbReference type="EMBL" id="JROU02001010">
    <property type="protein sequence ID" value="OEH77677.1"/>
    <property type="molecule type" value="Genomic_DNA"/>
</dbReference>
<gene>
    <name evidence="1" type="ORF">cyc_08028</name>
</gene>
<dbReference type="Pfam" id="PF11539">
    <property type="entry name" value="DUF3228"/>
    <property type="match status" value="1"/>
</dbReference>
<accession>A0A1D3D2J4</accession>
<evidence type="ECO:0000313" key="2">
    <source>
        <dbReference type="Proteomes" id="UP000095192"/>
    </source>
</evidence>
<protein>
    <recommendedName>
        <fullName evidence="3">Flagellar associated protein</fullName>
    </recommendedName>
</protein>
<sequence>MRFCNLARGAGFVALWSPTPSVLQCAPFTSTTPSDIRIPMAQQGQEASSQIHGSPLSIGLDPFCFRQFDDPKYPGTRIPMEKDAFMEKLHEVLACERPKLVPGYAPFCKHIFVDNFTDARVSTLPINEDNKKLIRTGYLARRPEELAVLSRWLPASLVRDQLIRAKYLDLILYSREQVAKENAAMAKIDITEIDPSAPEWFLISIKAQNEPFELPMNPITIMRNALIEEGGSGVAIDRGAYAQSVEYWSKHVVVQEDEA</sequence>
<dbReference type="InParanoid" id="A0A1D3D2J4"/>
<organism evidence="1 2">
    <name type="scientific">Cyclospora cayetanensis</name>
    <dbReference type="NCBI Taxonomy" id="88456"/>
    <lineage>
        <taxon>Eukaryota</taxon>
        <taxon>Sar</taxon>
        <taxon>Alveolata</taxon>
        <taxon>Apicomplexa</taxon>
        <taxon>Conoidasida</taxon>
        <taxon>Coccidia</taxon>
        <taxon>Eucoccidiorida</taxon>
        <taxon>Eimeriorina</taxon>
        <taxon>Eimeriidae</taxon>
        <taxon>Cyclospora</taxon>
    </lineage>
</organism>
<keyword evidence="2" id="KW-1185">Reference proteome</keyword>
<dbReference type="VEuPathDB" id="ToxoDB:LOC34623852"/>
<dbReference type="PANTHER" id="PTHR38666:SF2">
    <property type="entry name" value="FLAGELLAR ASSOCIATED PROTEIN"/>
    <property type="match status" value="1"/>
</dbReference>
<name>A0A1D3D2J4_9EIME</name>